<evidence type="ECO:0000256" key="2">
    <source>
        <dbReference type="ARBA" id="ARBA00022654"/>
    </source>
</evidence>
<feature type="transmembrane region" description="Helical" evidence="8">
    <location>
        <begin position="99"/>
        <end position="117"/>
    </location>
</feature>
<reference evidence="9 10" key="1">
    <citation type="submission" date="2021-07" db="EMBL/GenBank/DDBJ databases">
        <title>Paenibacillus radiodurans sp. nov., isolated from the southeastern edge of Tengger Desert.</title>
        <authorList>
            <person name="Zhang G."/>
        </authorList>
    </citation>
    <scope>NUCLEOTIDE SEQUENCE [LARGE SCALE GENOMIC DNA]</scope>
    <source>
        <strain evidence="9 10">DT7-4</strain>
    </source>
</reference>
<dbReference type="RefSeq" id="WP_219875035.1">
    <property type="nucleotide sequence ID" value="NZ_JAHZIJ010000028.1"/>
</dbReference>
<keyword evidence="7 8" id="KW-0472">Membrane</keyword>
<evidence type="ECO:0000313" key="9">
    <source>
        <dbReference type="EMBL" id="MBW7477659.1"/>
    </source>
</evidence>
<evidence type="ECO:0000256" key="1">
    <source>
        <dbReference type="ARBA" id="ARBA00022475"/>
    </source>
</evidence>
<name>A0ABS7DCK0_9BACL</name>
<protein>
    <submittedName>
        <fullName evidence="9">Accessory gene regulator B family protein</fullName>
    </submittedName>
</protein>
<keyword evidence="6 8" id="KW-1133">Transmembrane helix</keyword>
<feature type="transmembrane region" description="Helical" evidence="8">
    <location>
        <begin position="24"/>
        <end position="46"/>
    </location>
</feature>
<dbReference type="Proteomes" id="UP000812277">
    <property type="component" value="Unassembled WGS sequence"/>
</dbReference>
<feature type="transmembrane region" description="Helical" evidence="8">
    <location>
        <begin position="137"/>
        <end position="166"/>
    </location>
</feature>
<evidence type="ECO:0000313" key="10">
    <source>
        <dbReference type="Proteomes" id="UP000812277"/>
    </source>
</evidence>
<feature type="transmembrane region" description="Helical" evidence="8">
    <location>
        <begin position="75"/>
        <end position="92"/>
    </location>
</feature>
<evidence type="ECO:0000256" key="4">
    <source>
        <dbReference type="ARBA" id="ARBA00022692"/>
    </source>
</evidence>
<dbReference type="SMART" id="SM00793">
    <property type="entry name" value="AgrB"/>
    <property type="match status" value="1"/>
</dbReference>
<feature type="transmembrane region" description="Helical" evidence="8">
    <location>
        <begin position="53"/>
        <end position="69"/>
    </location>
</feature>
<evidence type="ECO:0000256" key="8">
    <source>
        <dbReference type="SAM" id="Phobius"/>
    </source>
</evidence>
<keyword evidence="2" id="KW-0673">Quorum sensing</keyword>
<accession>A0ABS7DCK0</accession>
<keyword evidence="5" id="KW-0378">Hydrolase</keyword>
<evidence type="ECO:0000256" key="7">
    <source>
        <dbReference type="ARBA" id="ARBA00023136"/>
    </source>
</evidence>
<dbReference type="EMBL" id="JAHZIJ010000028">
    <property type="protein sequence ID" value="MBW7477659.1"/>
    <property type="molecule type" value="Genomic_DNA"/>
</dbReference>
<proteinExistence type="predicted"/>
<evidence type="ECO:0000256" key="3">
    <source>
        <dbReference type="ARBA" id="ARBA00022670"/>
    </source>
</evidence>
<keyword evidence="4 8" id="KW-0812">Transmembrane</keyword>
<evidence type="ECO:0000256" key="5">
    <source>
        <dbReference type="ARBA" id="ARBA00022801"/>
    </source>
</evidence>
<comment type="caution">
    <text evidence="9">The sequence shown here is derived from an EMBL/GenBank/DDBJ whole genome shotgun (WGS) entry which is preliminary data.</text>
</comment>
<dbReference type="InterPro" id="IPR006741">
    <property type="entry name" value="AgrB"/>
</dbReference>
<keyword evidence="1" id="KW-1003">Cell membrane</keyword>
<sequence>MQTIAYKLALGLKNRVPSHHGSVAVFQFAFEVLLNIIGALMLTLFISLFTGQILATCLALTALAALRMVSGGAHFKYSSLCTLVTAIVANFASLSDFPAIYVVVATSISVVIALIYAPSRIEEQTRIPKKYFPVLKLISVILIASNYLIGSSIIAVTFLIQSLTLIRKKRRKA</sequence>
<keyword evidence="3" id="KW-0645">Protease</keyword>
<keyword evidence="10" id="KW-1185">Reference proteome</keyword>
<evidence type="ECO:0000256" key="6">
    <source>
        <dbReference type="ARBA" id="ARBA00022989"/>
    </source>
</evidence>
<gene>
    <name evidence="9" type="ORF">K0T92_23335</name>
</gene>
<dbReference type="Pfam" id="PF04647">
    <property type="entry name" value="AgrB"/>
    <property type="match status" value="1"/>
</dbReference>
<organism evidence="9 10">
    <name type="scientific">Paenibacillus oenotherae</name>
    <dbReference type="NCBI Taxonomy" id="1435645"/>
    <lineage>
        <taxon>Bacteria</taxon>
        <taxon>Bacillati</taxon>
        <taxon>Bacillota</taxon>
        <taxon>Bacilli</taxon>
        <taxon>Bacillales</taxon>
        <taxon>Paenibacillaceae</taxon>
        <taxon>Paenibacillus</taxon>
    </lineage>
</organism>